<dbReference type="InterPro" id="IPR036526">
    <property type="entry name" value="C-N_Hydrolase_sf"/>
</dbReference>
<dbReference type="PANTHER" id="PTHR43674">
    <property type="entry name" value="NITRILASE C965.09-RELATED"/>
    <property type="match status" value="1"/>
</dbReference>
<name>A0A2P2E6X2_9PROT</name>
<dbReference type="EC" id="3.5.1.4" evidence="3"/>
<dbReference type="Proteomes" id="UP000245086">
    <property type="component" value="Unassembled WGS sequence"/>
</dbReference>
<sequence length="390" mass="42909">MNDSAASGLSIDLSRRSLFQLAAAGLVGVGGGALAPDVVQAAAQKLPLQYNPDGTYATVPLAKDAFTLAVIQSRVRQVDLSRANASRKENLDHMVDLIDAAQGWGGVKEVLFFHEFPITGWSDKWSRVDSLKAAIEIPGEETEALGKKAKQYGCYIVFGSYVRDRDWANHLLSITTIIGPDGSIVDKHWKARNIKGVFGGSNYEIYTSTIHDCLDAYVEMYGRDAVIPVTKTPLGNFITSSVQREPELFRAFAMKGGEVFLRTATGGFTREDIQATALYNRVYVAASNNAVSPNNPGFFDDSGAAGGSCIFGPDGRLIDEANSVNETIVTARIPIAQFRRTHRQPVVHMSLYRDLFDAYQERYPPNLFTAYQPKDGRDAYEYLKNKATWK</sequence>
<dbReference type="EMBL" id="BFBR01000001">
    <property type="protein sequence ID" value="GBF56800.1"/>
    <property type="molecule type" value="Genomic_DNA"/>
</dbReference>
<protein>
    <submittedName>
        <fullName evidence="3">Aliphatic amidase</fullName>
        <ecNumber evidence="3">3.5.1.4</ecNumber>
    </submittedName>
</protein>
<dbReference type="SUPFAM" id="SSF56317">
    <property type="entry name" value="Carbon-nitrogen hydrolase"/>
    <property type="match status" value="1"/>
</dbReference>
<dbReference type="Gene3D" id="3.60.110.10">
    <property type="entry name" value="Carbon-nitrogen hydrolase"/>
    <property type="match status" value="1"/>
</dbReference>
<reference evidence="3 4" key="1">
    <citation type="journal article" date="2018" name="Genome Announc.">
        <title>Draft Genome Sequence of "Candidatus Phycosocius bacilliformis," an Alphaproteobacterial Ectosymbiont of the Hydrocarbon-Producing Green Alga Botryococcus braunii.</title>
        <authorList>
            <person name="Tanabe Y."/>
            <person name="Yamaguchi H."/>
            <person name="Watanabe M.M."/>
        </authorList>
    </citation>
    <scope>NUCLEOTIDE SEQUENCE [LARGE SCALE GENOMIC DNA]</scope>
    <source>
        <strain evidence="3 4">BOTRYCO-2</strain>
    </source>
</reference>
<dbReference type="InterPro" id="IPR006311">
    <property type="entry name" value="TAT_signal"/>
</dbReference>
<dbReference type="PROSITE" id="PS50263">
    <property type="entry name" value="CN_HYDROLASE"/>
    <property type="match status" value="1"/>
</dbReference>
<evidence type="ECO:0000313" key="4">
    <source>
        <dbReference type="Proteomes" id="UP000245086"/>
    </source>
</evidence>
<comment type="caution">
    <text evidence="3">The sequence shown here is derived from an EMBL/GenBank/DDBJ whole genome shotgun (WGS) entry which is preliminary data.</text>
</comment>
<dbReference type="OrthoDB" id="9803803at2"/>
<organism evidence="3 4">
    <name type="scientific">Candidatus Phycosocius bacilliformis</name>
    <dbReference type="NCBI Taxonomy" id="1445552"/>
    <lineage>
        <taxon>Bacteria</taxon>
        <taxon>Pseudomonadati</taxon>
        <taxon>Pseudomonadota</taxon>
        <taxon>Alphaproteobacteria</taxon>
        <taxon>Caulobacterales</taxon>
        <taxon>Caulobacterales incertae sedis</taxon>
        <taxon>Candidatus Phycosocius</taxon>
    </lineage>
</organism>
<keyword evidence="1 3" id="KW-0378">Hydrolase</keyword>
<gene>
    <name evidence="3" type="ORF">PbB2_00457</name>
</gene>
<accession>A0A2P2E6X2</accession>
<dbReference type="InterPro" id="IPR050345">
    <property type="entry name" value="Aliph_Amidase/BUP"/>
</dbReference>
<keyword evidence="4" id="KW-1185">Reference proteome</keyword>
<dbReference type="Pfam" id="PF00795">
    <property type="entry name" value="CN_hydrolase"/>
    <property type="match status" value="1"/>
</dbReference>
<evidence type="ECO:0000259" key="2">
    <source>
        <dbReference type="PROSITE" id="PS50263"/>
    </source>
</evidence>
<dbReference type="GO" id="GO:0004040">
    <property type="term" value="F:amidase activity"/>
    <property type="evidence" value="ECO:0007669"/>
    <property type="project" value="UniProtKB-EC"/>
</dbReference>
<dbReference type="AlphaFoldDB" id="A0A2P2E6X2"/>
<dbReference type="RefSeq" id="WP_108983650.1">
    <property type="nucleotide sequence ID" value="NZ_BFBR01000001.1"/>
</dbReference>
<dbReference type="InterPro" id="IPR003010">
    <property type="entry name" value="C-N_Hydrolase"/>
</dbReference>
<dbReference type="PROSITE" id="PS51318">
    <property type="entry name" value="TAT"/>
    <property type="match status" value="1"/>
</dbReference>
<proteinExistence type="predicted"/>
<dbReference type="PANTHER" id="PTHR43674:SF16">
    <property type="entry name" value="CARBON-NITROGEN FAMILY, PUTATIVE (AFU_ORTHOLOGUE AFUA_5G02350)-RELATED"/>
    <property type="match status" value="1"/>
</dbReference>
<evidence type="ECO:0000313" key="3">
    <source>
        <dbReference type="EMBL" id="GBF56800.1"/>
    </source>
</evidence>
<evidence type="ECO:0000256" key="1">
    <source>
        <dbReference type="ARBA" id="ARBA00022801"/>
    </source>
</evidence>
<feature type="domain" description="CN hydrolase" evidence="2">
    <location>
        <begin position="66"/>
        <end position="335"/>
    </location>
</feature>